<organism evidence="1">
    <name type="scientific">viral metagenome</name>
    <dbReference type="NCBI Taxonomy" id="1070528"/>
    <lineage>
        <taxon>unclassified sequences</taxon>
        <taxon>metagenomes</taxon>
        <taxon>organismal metagenomes</taxon>
    </lineage>
</organism>
<name>A0A6M3KAN1_9ZZZZ</name>
<gene>
    <name evidence="1" type="ORF">MM415A00966_0011</name>
    <name evidence="2" type="ORF">MM415B03226_0017</name>
</gene>
<dbReference type="EMBL" id="MT143026">
    <property type="protein sequence ID" value="QJA91961.1"/>
    <property type="molecule type" value="Genomic_DNA"/>
</dbReference>
<dbReference type="EMBL" id="MT142360">
    <property type="protein sequence ID" value="QJA78942.1"/>
    <property type="molecule type" value="Genomic_DNA"/>
</dbReference>
<accession>A0A6M3KAN1</accession>
<protein>
    <submittedName>
        <fullName evidence="1">Uncharacterized protein</fullName>
    </submittedName>
</protein>
<evidence type="ECO:0000313" key="2">
    <source>
        <dbReference type="EMBL" id="QJA91961.1"/>
    </source>
</evidence>
<dbReference type="AlphaFoldDB" id="A0A6M3KAN1"/>
<reference evidence="1" key="1">
    <citation type="submission" date="2020-03" db="EMBL/GenBank/DDBJ databases">
        <title>The deep terrestrial virosphere.</title>
        <authorList>
            <person name="Holmfeldt K."/>
            <person name="Nilsson E."/>
            <person name="Simone D."/>
            <person name="Lopez-Fernandez M."/>
            <person name="Wu X."/>
            <person name="de Brujin I."/>
            <person name="Lundin D."/>
            <person name="Andersson A."/>
            <person name="Bertilsson S."/>
            <person name="Dopson M."/>
        </authorList>
    </citation>
    <scope>NUCLEOTIDE SEQUENCE</scope>
    <source>
        <strain evidence="1">MM415A00966</strain>
        <strain evidence="2">MM415B03226</strain>
    </source>
</reference>
<proteinExistence type="predicted"/>
<evidence type="ECO:0000313" key="1">
    <source>
        <dbReference type="EMBL" id="QJA78942.1"/>
    </source>
</evidence>
<sequence>MKGQEKKGDEIIHIGTGNLMSLLGQAKLEQAAIDQLNFDKERIEFWGRIEQARAEGIKGTLRQVVDLIETRAPAAAFILEDYPFYQELKKQAESDIELTPLLKRREDG</sequence>